<dbReference type="EMBL" id="FNNI01000002">
    <property type="protein sequence ID" value="SDW60087.1"/>
    <property type="molecule type" value="Genomic_DNA"/>
</dbReference>
<dbReference type="OrthoDB" id="7060081at2"/>
<dbReference type="Gene3D" id="2.60.120.10">
    <property type="entry name" value="Jelly Rolls"/>
    <property type="match status" value="2"/>
</dbReference>
<organism evidence="1 2">
    <name type="scientific">Aidingimonas halophila</name>
    <dbReference type="NCBI Taxonomy" id="574349"/>
    <lineage>
        <taxon>Bacteria</taxon>
        <taxon>Pseudomonadati</taxon>
        <taxon>Pseudomonadota</taxon>
        <taxon>Gammaproteobacteria</taxon>
        <taxon>Oceanospirillales</taxon>
        <taxon>Halomonadaceae</taxon>
        <taxon>Aidingimonas</taxon>
    </lineage>
</organism>
<dbReference type="STRING" id="574349.SAMN05443545_102252"/>
<keyword evidence="2" id="KW-1185">Reference proteome</keyword>
<sequence length="247" mass="28194">MIVNGKIKPLSLSVLFFIAFFLSIVPTTLLALDSQAHINNEYAVVREVTLEPGDTLEIEEESTRKWLIYPLSDYSIIHKHGDKIIKQSRHRRGEPYSIPKNTSSLQNNGISEASFLEFQSRITPSMTNIPGPSFYELSQQGHISEKASKLVKKIFDNTFFRVTEYVMTPCSQLPPHTISNHVIVGISQTFINHKDSKDNSNNHYYLDPMESIWKKAGKYAIDNQSESISHFLTVELKPPERYSNYSP</sequence>
<dbReference type="InterPro" id="IPR014710">
    <property type="entry name" value="RmlC-like_jellyroll"/>
</dbReference>
<gene>
    <name evidence="1" type="ORF">SAMN05443545_102252</name>
</gene>
<evidence type="ECO:0000313" key="2">
    <source>
        <dbReference type="Proteomes" id="UP000198500"/>
    </source>
</evidence>
<evidence type="ECO:0000313" key="1">
    <source>
        <dbReference type="EMBL" id="SDW60087.1"/>
    </source>
</evidence>
<dbReference type="RefSeq" id="WP_139243913.1">
    <property type="nucleotide sequence ID" value="NZ_BMXH01000002.1"/>
</dbReference>
<protein>
    <submittedName>
        <fullName evidence="1">Uncharacterized protein</fullName>
    </submittedName>
</protein>
<name>A0A1H2UVE3_9GAMM</name>
<dbReference type="AlphaFoldDB" id="A0A1H2UVE3"/>
<dbReference type="Proteomes" id="UP000198500">
    <property type="component" value="Unassembled WGS sequence"/>
</dbReference>
<accession>A0A1H2UVE3</accession>
<reference evidence="1 2" key="1">
    <citation type="submission" date="2016-10" db="EMBL/GenBank/DDBJ databases">
        <authorList>
            <person name="de Groot N.N."/>
        </authorList>
    </citation>
    <scope>NUCLEOTIDE SEQUENCE [LARGE SCALE GENOMIC DNA]</scope>
    <source>
        <strain evidence="1 2">DSM 19219</strain>
    </source>
</reference>
<proteinExistence type="predicted"/>